<dbReference type="AlphaFoldDB" id="A0A4V3XF86"/>
<proteinExistence type="predicted"/>
<evidence type="ECO:0000313" key="3">
    <source>
        <dbReference type="Proteomes" id="UP000308730"/>
    </source>
</evidence>
<gene>
    <name evidence="2" type="ORF">EUX98_g9279</name>
</gene>
<name>A0A4V3XF86_9APHY</name>
<evidence type="ECO:0000313" key="2">
    <source>
        <dbReference type="EMBL" id="THH16593.1"/>
    </source>
</evidence>
<feature type="region of interest" description="Disordered" evidence="1">
    <location>
        <begin position="1"/>
        <end position="119"/>
    </location>
</feature>
<sequence length="226" mass="24984">MPRCPGCRDDFTFQGLQSHRRQTRIPGCHYDANPEEQELPGVFDPNFPAHESENDDTDEDEDDGQDIPLGGAFFDEGDQDQDMGDEVEEPLEDEDEEDEDEGGNVEYEEGPGWEPPLIPAPVVPVAVGVEVPQAPAPAGRQHVEESLRQDVHVEHYPSACAGKPLRQTATSFSSYGAAEANNPYAPFPTRMDWEIARWGKIFGPGSNAMDRLLAIEGVCLMLPHIR</sequence>
<reference evidence="2 3" key="1">
    <citation type="submission" date="2019-02" db="EMBL/GenBank/DDBJ databases">
        <title>Genome sequencing of the rare red list fungi Antrodiella citrinella (Flaviporus citrinellus).</title>
        <authorList>
            <person name="Buettner E."/>
            <person name="Kellner H."/>
        </authorList>
    </citation>
    <scope>NUCLEOTIDE SEQUENCE [LARGE SCALE GENOMIC DNA]</scope>
    <source>
        <strain evidence="2 3">DSM 108506</strain>
    </source>
</reference>
<feature type="compositionally biased region" description="Acidic residues" evidence="1">
    <location>
        <begin position="53"/>
        <end position="65"/>
    </location>
</feature>
<dbReference type="OrthoDB" id="2803802at2759"/>
<keyword evidence="3" id="KW-1185">Reference proteome</keyword>
<evidence type="ECO:0000256" key="1">
    <source>
        <dbReference type="SAM" id="MobiDB-lite"/>
    </source>
</evidence>
<feature type="compositionally biased region" description="Acidic residues" evidence="1">
    <location>
        <begin position="75"/>
        <end position="111"/>
    </location>
</feature>
<feature type="compositionally biased region" description="Basic and acidic residues" evidence="1">
    <location>
        <begin position="1"/>
        <end position="11"/>
    </location>
</feature>
<dbReference type="Proteomes" id="UP000308730">
    <property type="component" value="Unassembled WGS sequence"/>
</dbReference>
<accession>A0A4V3XF86</accession>
<organism evidence="2 3">
    <name type="scientific">Antrodiella citrinella</name>
    <dbReference type="NCBI Taxonomy" id="2447956"/>
    <lineage>
        <taxon>Eukaryota</taxon>
        <taxon>Fungi</taxon>
        <taxon>Dikarya</taxon>
        <taxon>Basidiomycota</taxon>
        <taxon>Agaricomycotina</taxon>
        <taxon>Agaricomycetes</taxon>
        <taxon>Polyporales</taxon>
        <taxon>Steccherinaceae</taxon>
        <taxon>Antrodiella</taxon>
    </lineage>
</organism>
<comment type="caution">
    <text evidence="2">The sequence shown here is derived from an EMBL/GenBank/DDBJ whole genome shotgun (WGS) entry which is preliminary data.</text>
</comment>
<dbReference type="EMBL" id="SGPM01000720">
    <property type="protein sequence ID" value="THH16593.1"/>
    <property type="molecule type" value="Genomic_DNA"/>
</dbReference>
<protein>
    <submittedName>
        <fullName evidence="2">Uncharacterized protein</fullName>
    </submittedName>
</protein>